<protein>
    <recommendedName>
        <fullName evidence="3">DUF559 domain-containing protein</fullName>
    </recommendedName>
</protein>
<name>A0A564ZH80_9BACT</name>
<proteinExistence type="predicted"/>
<dbReference type="Proteomes" id="UP000334340">
    <property type="component" value="Unassembled WGS sequence"/>
</dbReference>
<sequence>MTISDLHSAVFADSRSELERRFLDCLAAGHYRLPDEAQKPIAELGCIPDFYYAPNVCVFCDGSVHDGPDQRARDEAIRRELRSRGYRIVVIRYDRDLLEQVRQYPDVFGAV</sequence>
<evidence type="ECO:0008006" key="3">
    <source>
        <dbReference type="Google" id="ProtNLM"/>
    </source>
</evidence>
<evidence type="ECO:0000313" key="2">
    <source>
        <dbReference type="Proteomes" id="UP000334340"/>
    </source>
</evidence>
<dbReference type="Gene3D" id="3.40.960.10">
    <property type="entry name" value="VSR Endonuclease"/>
    <property type="match status" value="1"/>
</dbReference>
<accession>A0A564ZH80</accession>
<evidence type="ECO:0000313" key="1">
    <source>
        <dbReference type="EMBL" id="VUZ84679.1"/>
    </source>
</evidence>
<gene>
    <name evidence="1" type="ORF">MELA_01053</name>
</gene>
<dbReference type="EMBL" id="CABIKM010000015">
    <property type="protein sequence ID" value="VUZ84679.1"/>
    <property type="molecule type" value="Genomic_DNA"/>
</dbReference>
<keyword evidence="2" id="KW-1185">Reference proteome</keyword>
<reference evidence="1 2" key="1">
    <citation type="submission" date="2019-07" db="EMBL/GenBank/DDBJ databases">
        <authorList>
            <person name="Cremers G."/>
        </authorList>
    </citation>
    <scope>NUCLEOTIDE SEQUENCE [LARGE SCALE GENOMIC DNA]</scope>
</reference>
<organism evidence="1 2">
    <name type="scientific">Candidatus Methylomirabilis lanthanidiphila</name>
    <dbReference type="NCBI Taxonomy" id="2211376"/>
    <lineage>
        <taxon>Bacteria</taxon>
        <taxon>Candidatus Methylomirabilota</taxon>
        <taxon>Candidatus Methylomirabilia</taxon>
        <taxon>Candidatus Methylomirabilales</taxon>
        <taxon>Candidatus Methylomirabilaceae</taxon>
        <taxon>Candidatus Methylomirabilis</taxon>
    </lineage>
</organism>
<dbReference type="AlphaFoldDB" id="A0A564ZH80"/>